<gene>
    <name evidence="1" type="ORF">DBA34_01975</name>
    <name evidence="2" type="ORF">DBB29_12245</name>
</gene>
<dbReference type="AlphaFoldDB" id="A0AAW7MGZ7"/>
<dbReference type="Proteomes" id="UP001172788">
    <property type="component" value="Unassembled WGS sequence"/>
</dbReference>
<organism evidence="1 4">
    <name type="scientific">Pandoraea cepalis</name>
    <dbReference type="NCBI Taxonomy" id="2508294"/>
    <lineage>
        <taxon>Bacteria</taxon>
        <taxon>Pseudomonadati</taxon>
        <taxon>Pseudomonadota</taxon>
        <taxon>Betaproteobacteria</taxon>
        <taxon>Burkholderiales</taxon>
        <taxon>Burkholderiaceae</taxon>
        <taxon>Pandoraea</taxon>
    </lineage>
</organism>
<evidence type="ECO:0000313" key="4">
    <source>
        <dbReference type="Proteomes" id="UP001172791"/>
    </source>
</evidence>
<dbReference type="RefSeq" id="WP_301233374.1">
    <property type="nucleotide sequence ID" value="NZ_QAIC01000024.1"/>
</dbReference>
<evidence type="ECO:0008006" key="5">
    <source>
        <dbReference type="Google" id="ProtNLM"/>
    </source>
</evidence>
<sequence length="65" mass="7549">MDKKVTRIDLTLEMHPNDMEEAEYASRRARVPLEEFCRLAIHTEARRTLDGDGVLTPWPLLLAKK</sequence>
<name>A0AAW7MGZ7_9BURK</name>
<protein>
    <recommendedName>
        <fullName evidence="5">CopG family transcriptional regulator</fullName>
    </recommendedName>
</protein>
<comment type="caution">
    <text evidence="1">The sequence shown here is derived from an EMBL/GenBank/DDBJ whole genome shotgun (WGS) entry which is preliminary data.</text>
</comment>
<evidence type="ECO:0000313" key="1">
    <source>
        <dbReference type="EMBL" id="MDN4572039.1"/>
    </source>
</evidence>
<dbReference type="EMBL" id="QAIC01000024">
    <property type="protein sequence ID" value="MDN4572039.1"/>
    <property type="molecule type" value="Genomic_DNA"/>
</dbReference>
<proteinExistence type="predicted"/>
<reference evidence="1" key="1">
    <citation type="submission" date="2018-04" db="EMBL/GenBank/DDBJ databases">
        <authorList>
            <person name="Jy Z."/>
        </authorList>
    </citation>
    <scope>NUCLEOTIDE SEQUENCE</scope>
    <source>
        <strain evidence="2">AS13</strain>
        <strain evidence="1">LA18</strain>
    </source>
</reference>
<dbReference type="EMBL" id="QAID01000040">
    <property type="protein sequence ID" value="MDN4578885.1"/>
    <property type="molecule type" value="Genomic_DNA"/>
</dbReference>
<keyword evidence="3" id="KW-1185">Reference proteome</keyword>
<evidence type="ECO:0000313" key="3">
    <source>
        <dbReference type="Proteomes" id="UP001172788"/>
    </source>
</evidence>
<accession>A0AAW7MGZ7</accession>
<evidence type="ECO:0000313" key="2">
    <source>
        <dbReference type="EMBL" id="MDN4578885.1"/>
    </source>
</evidence>
<dbReference type="Proteomes" id="UP001172791">
    <property type="component" value="Unassembled WGS sequence"/>
</dbReference>